<comment type="function">
    <text evidence="10">Catalyzes the transfer of pyrophosphate from adenosine triphosphate (ATP) to 6-hydroxymethyl-7,8-dihydropterin, an enzymatic step in folate biosynthesis pathway.</text>
</comment>
<comment type="pathway">
    <text evidence="1">Cofactor biosynthesis; tetrahydrofolate biosynthesis; 2-amino-4-hydroxy-6-hydroxymethyl-7,8-dihydropteridine diphosphate from 7,8-dihydroneopterin triphosphate: step 4/4.</text>
</comment>
<dbReference type="AlphaFoldDB" id="H0F193"/>
<keyword evidence="6" id="KW-0547">Nucleotide-binding</keyword>
<feature type="domain" description="7,8-dihydro-6-hydroxymethylpterin-pyrophosphokinase" evidence="13">
    <location>
        <begin position="91"/>
        <end position="102"/>
    </location>
</feature>
<dbReference type="NCBIfam" id="NF010692">
    <property type="entry name" value="PRK14092.1"/>
    <property type="match status" value="1"/>
</dbReference>
<evidence type="ECO:0000256" key="4">
    <source>
        <dbReference type="ARBA" id="ARBA00016218"/>
    </source>
</evidence>
<dbReference type="EC" id="2.7.6.3" evidence="3"/>
<dbReference type="GO" id="GO:0003848">
    <property type="term" value="F:2-amino-4-hydroxy-6-hydroxymethyldihydropteridine diphosphokinase activity"/>
    <property type="evidence" value="ECO:0007669"/>
    <property type="project" value="UniProtKB-EC"/>
</dbReference>
<dbReference type="Gene3D" id="3.30.70.560">
    <property type="entry name" value="7,8-Dihydro-6-hydroxymethylpterin-pyrophosphokinase HPPK"/>
    <property type="match status" value="1"/>
</dbReference>
<dbReference type="GO" id="GO:0005524">
    <property type="term" value="F:ATP binding"/>
    <property type="evidence" value="ECO:0007669"/>
    <property type="project" value="UniProtKB-KW"/>
</dbReference>
<keyword evidence="8" id="KW-0067">ATP-binding</keyword>
<dbReference type="EMBL" id="AGUF01000013">
    <property type="protein sequence ID" value="EHK67771.1"/>
    <property type="molecule type" value="Genomic_DNA"/>
</dbReference>
<proteinExistence type="inferred from homology"/>
<dbReference type="PROSITE" id="PS00794">
    <property type="entry name" value="HPPK"/>
    <property type="match status" value="1"/>
</dbReference>
<evidence type="ECO:0000313" key="15">
    <source>
        <dbReference type="Proteomes" id="UP000003113"/>
    </source>
</evidence>
<keyword evidence="7 14" id="KW-0418">Kinase</keyword>
<evidence type="ECO:0000313" key="14">
    <source>
        <dbReference type="EMBL" id="EHK67771.1"/>
    </source>
</evidence>
<evidence type="ECO:0000256" key="7">
    <source>
        <dbReference type="ARBA" id="ARBA00022777"/>
    </source>
</evidence>
<evidence type="ECO:0000259" key="13">
    <source>
        <dbReference type="PROSITE" id="PS00794"/>
    </source>
</evidence>
<keyword evidence="5" id="KW-0808">Transferase</keyword>
<keyword evidence="9" id="KW-0289">Folate biosynthesis</keyword>
<protein>
    <recommendedName>
        <fullName evidence="4">2-amino-4-hydroxy-6-hydroxymethyldihydropteridine pyrophosphokinase</fullName>
        <ecNumber evidence="3">2.7.6.3</ecNumber>
    </recommendedName>
    <alternativeName>
        <fullName evidence="11">6-hydroxymethyl-7,8-dihydropterin pyrophosphokinase</fullName>
    </alternativeName>
    <alternativeName>
        <fullName evidence="12">7,8-dihydro-6-hydroxymethylpterin-pyrophosphokinase</fullName>
    </alternativeName>
</protein>
<dbReference type="PANTHER" id="PTHR43071">
    <property type="entry name" value="2-AMINO-4-HYDROXY-6-HYDROXYMETHYLDIHYDROPTERIDINE PYROPHOSPHOKINASE"/>
    <property type="match status" value="1"/>
</dbReference>
<dbReference type="GO" id="GO:0046654">
    <property type="term" value="P:tetrahydrofolate biosynthetic process"/>
    <property type="evidence" value="ECO:0007669"/>
    <property type="project" value="UniProtKB-UniPathway"/>
</dbReference>
<accession>H0F193</accession>
<comment type="caution">
    <text evidence="14">The sequence shown here is derived from an EMBL/GenBank/DDBJ whole genome shotgun (WGS) entry which is preliminary data.</text>
</comment>
<dbReference type="Pfam" id="PF01288">
    <property type="entry name" value="HPPK"/>
    <property type="match status" value="1"/>
</dbReference>
<evidence type="ECO:0000256" key="6">
    <source>
        <dbReference type="ARBA" id="ARBA00022741"/>
    </source>
</evidence>
<reference evidence="14 15" key="1">
    <citation type="journal article" date="2012" name="J. Bacteriol.">
        <title>Genome sequence of the highly efficient arsenite-oxidizing bacterium Achromobacter arsenitoxydans SY8.</title>
        <authorList>
            <person name="Li X."/>
            <person name="Hu Y."/>
            <person name="Gong J."/>
            <person name="Lin Y."/>
            <person name="Johnstone L."/>
            <person name="Rensing C."/>
            <person name="Wang G."/>
        </authorList>
    </citation>
    <scope>NUCLEOTIDE SEQUENCE [LARGE SCALE GENOMIC DNA]</scope>
    <source>
        <strain evidence="14 15">SY8</strain>
    </source>
</reference>
<dbReference type="STRING" id="477184.KYC_02634"/>
<dbReference type="InterPro" id="IPR035907">
    <property type="entry name" value="Hppk_sf"/>
</dbReference>
<evidence type="ECO:0000256" key="3">
    <source>
        <dbReference type="ARBA" id="ARBA00013253"/>
    </source>
</evidence>
<evidence type="ECO:0000256" key="1">
    <source>
        <dbReference type="ARBA" id="ARBA00005051"/>
    </source>
</evidence>
<dbReference type="PANTHER" id="PTHR43071:SF1">
    <property type="entry name" value="2-AMINO-4-HYDROXY-6-HYDROXYMETHYLDIHYDROPTERIDINE PYROPHOSPHOKINASE"/>
    <property type="match status" value="1"/>
</dbReference>
<evidence type="ECO:0000256" key="5">
    <source>
        <dbReference type="ARBA" id="ARBA00022679"/>
    </source>
</evidence>
<organism evidence="14 15">
    <name type="scientific">Achromobacter arsenitoxydans SY8</name>
    <dbReference type="NCBI Taxonomy" id="477184"/>
    <lineage>
        <taxon>Bacteria</taxon>
        <taxon>Pseudomonadati</taxon>
        <taxon>Pseudomonadota</taxon>
        <taxon>Betaproteobacteria</taxon>
        <taxon>Burkholderiales</taxon>
        <taxon>Alcaligenaceae</taxon>
        <taxon>Achromobacter</taxon>
    </lineage>
</organism>
<evidence type="ECO:0000256" key="8">
    <source>
        <dbReference type="ARBA" id="ARBA00022840"/>
    </source>
</evidence>
<dbReference type="UniPathway" id="UPA00077">
    <property type="reaction ID" value="UER00155"/>
</dbReference>
<evidence type="ECO:0000256" key="2">
    <source>
        <dbReference type="ARBA" id="ARBA00005810"/>
    </source>
</evidence>
<keyword evidence="15" id="KW-1185">Reference proteome</keyword>
<dbReference type="Proteomes" id="UP000003113">
    <property type="component" value="Unassembled WGS sequence"/>
</dbReference>
<dbReference type="CDD" id="cd00483">
    <property type="entry name" value="HPPK"/>
    <property type="match status" value="1"/>
</dbReference>
<name>H0F193_9BURK</name>
<comment type="similarity">
    <text evidence="2">Belongs to the HPPK family.</text>
</comment>
<dbReference type="GO" id="GO:0016301">
    <property type="term" value="F:kinase activity"/>
    <property type="evidence" value="ECO:0007669"/>
    <property type="project" value="UniProtKB-KW"/>
</dbReference>
<dbReference type="PATRIC" id="fig|477184.5.peg.515"/>
<dbReference type="eggNOG" id="COG0801">
    <property type="taxonomic scope" value="Bacteria"/>
</dbReference>
<dbReference type="GO" id="GO:0046656">
    <property type="term" value="P:folic acid biosynthetic process"/>
    <property type="evidence" value="ECO:0007669"/>
    <property type="project" value="UniProtKB-KW"/>
</dbReference>
<evidence type="ECO:0000256" key="12">
    <source>
        <dbReference type="ARBA" id="ARBA00033413"/>
    </source>
</evidence>
<sequence>MQRQPVRAYIGLGANLGDSAATLRQVLAELQLTPGIAAATASPFYRSAPVDASGPDFVNAVAALDTTLPPLELLDVLQALENQHGRQRPYRNAPRTLDLDLLLYGDTQLDHERLILPHPRMHLRAFVLLPLRDLAPGLLLQGKPIAAWIAAIHDQSIERIAA</sequence>
<dbReference type="InterPro" id="IPR000550">
    <property type="entry name" value="Hppk"/>
</dbReference>
<evidence type="ECO:0000256" key="11">
    <source>
        <dbReference type="ARBA" id="ARBA00029766"/>
    </source>
</evidence>
<gene>
    <name evidence="14" type="ORF">KYC_02634</name>
</gene>
<dbReference type="RefSeq" id="WP_008158571.1">
    <property type="nucleotide sequence ID" value="NZ_AGUF01000013.1"/>
</dbReference>
<dbReference type="OrthoDB" id="9808041at2"/>
<dbReference type="SUPFAM" id="SSF55083">
    <property type="entry name" value="6-hydroxymethyl-7,8-dihydropterin pyrophosphokinase, HPPK"/>
    <property type="match status" value="1"/>
</dbReference>
<evidence type="ECO:0000256" key="10">
    <source>
        <dbReference type="ARBA" id="ARBA00029409"/>
    </source>
</evidence>
<dbReference type="NCBIfam" id="TIGR01498">
    <property type="entry name" value="folK"/>
    <property type="match status" value="1"/>
</dbReference>
<evidence type="ECO:0000256" key="9">
    <source>
        <dbReference type="ARBA" id="ARBA00022909"/>
    </source>
</evidence>